<accession>A0A3A1Y1Q7</accession>
<reference evidence="3 4" key="1">
    <citation type="submission" date="2017-08" db="EMBL/GenBank/DDBJ databases">
        <title>Reclassification of Bisgaard taxon 37 and 44.</title>
        <authorList>
            <person name="Christensen H."/>
        </authorList>
    </citation>
    <scope>NUCLEOTIDE SEQUENCE [LARGE SCALE GENOMIC DNA]</scope>
    <source>
        <strain evidence="3 4">B96_3</strain>
    </source>
</reference>
<organism evidence="3 4">
    <name type="scientific">Psittacicella hinzii</name>
    <dbReference type="NCBI Taxonomy" id="2028575"/>
    <lineage>
        <taxon>Bacteria</taxon>
        <taxon>Pseudomonadati</taxon>
        <taxon>Pseudomonadota</taxon>
        <taxon>Gammaproteobacteria</taxon>
        <taxon>Pasteurellales</taxon>
        <taxon>Psittacicellaceae</taxon>
        <taxon>Psittacicella</taxon>
    </lineage>
</organism>
<comment type="caution">
    <text evidence="3">The sequence shown here is derived from an EMBL/GenBank/DDBJ whole genome shotgun (WGS) entry which is preliminary data.</text>
</comment>
<protein>
    <submittedName>
        <fullName evidence="3">Uncharacterized protein</fullName>
    </submittedName>
</protein>
<gene>
    <name evidence="3" type="ORF">CKF54_07375</name>
</gene>
<keyword evidence="2" id="KW-0732">Signal</keyword>
<feature type="compositionally biased region" description="Low complexity" evidence="1">
    <location>
        <begin position="60"/>
        <end position="108"/>
    </location>
</feature>
<evidence type="ECO:0000313" key="4">
    <source>
        <dbReference type="Proteomes" id="UP000265691"/>
    </source>
</evidence>
<dbReference type="OrthoDB" id="9878142at2"/>
<feature type="signal peptide" evidence="2">
    <location>
        <begin position="1"/>
        <end position="25"/>
    </location>
</feature>
<evidence type="ECO:0000256" key="1">
    <source>
        <dbReference type="SAM" id="MobiDB-lite"/>
    </source>
</evidence>
<sequence>MKKFTKTLTTLLLAGFIITPPAVNANSTSETLETFKVHTLTNTAKEFRDFEARRGGGGSRRVAPARRVAPPANRNNNNTNRNSNNTNNNNRSTNNTNNANNSNGPARNFAPRPSVQMSGLNGSRFNNLFMGMALGALAYHMFNPTVARAQESCVISEADGAQICGNLYNEPNGTVVTATSSTGPAEVQYKANDVTVYASKDVTITEINQVLASLGLNAKVEPTTNLTMLPA</sequence>
<dbReference type="AlphaFoldDB" id="A0A3A1Y1Q7"/>
<evidence type="ECO:0000313" key="3">
    <source>
        <dbReference type="EMBL" id="RIY31158.1"/>
    </source>
</evidence>
<keyword evidence="4" id="KW-1185">Reference proteome</keyword>
<evidence type="ECO:0000256" key="2">
    <source>
        <dbReference type="SAM" id="SignalP"/>
    </source>
</evidence>
<name>A0A3A1Y1Q7_9GAMM</name>
<feature type="region of interest" description="Disordered" evidence="1">
    <location>
        <begin position="48"/>
        <end position="115"/>
    </location>
</feature>
<dbReference type="RefSeq" id="WP_119525713.1">
    <property type="nucleotide sequence ID" value="NZ_NRHC01000123.1"/>
</dbReference>
<dbReference type="EMBL" id="NRHC01000123">
    <property type="protein sequence ID" value="RIY31158.1"/>
    <property type="molecule type" value="Genomic_DNA"/>
</dbReference>
<dbReference type="Proteomes" id="UP000265691">
    <property type="component" value="Unassembled WGS sequence"/>
</dbReference>
<feature type="chain" id="PRO_5017246314" evidence="2">
    <location>
        <begin position="26"/>
        <end position="231"/>
    </location>
</feature>
<proteinExistence type="predicted"/>